<evidence type="ECO:0000259" key="1">
    <source>
        <dbReference type="Pfam" id="PF00646"/>
    </source>
</evidence>
<dbReference type="InterPro" id="IPR036047">
    <property type="entry name" value="F-box-like_dom_sf"/>
</dbReference>
<evidence type="ECO:0000313" key="2">
    <source>
        <dbReference type="EMBL" id="KAB2620069.1"/>
    </source>
</evidence>
<dbReference type="EMBL" id="SMOL01000361">
    <property type="protein sequence ID" value="KAB2620069.1"/>
    <property type="molecule type" value="Genomic_DNA"/>
</dbReference>
<dbReference type="AlphaFoldDB" id="A0A5N5GWS3"/>
<comment type="caution">
    <text evidence="2">The sequence shown here is derived from an EMBL/GenBank/DDBJ whole genome shotgun (WGS) entry which is preliminary data.</text>
</comment>
<feature type="domain" description="F-box" evidence="1">
    <location>
        <begin position="4"/>
        <end position="28"/>
    </location>
</feature>
<dbReference type="InterPro" id="IPR001810">
    <property type="entry name" value="F-box_dom"/>
</dbReference>
<keyword evidence="3" id="KW-1185">Reference proteome</keyword>
<proteinExistence type="predicted"/>
<name>A0A5N5GWS3_9ROSA</name>
<dbReference type="Proteomes" id="UP000327157">
    <property type="component" value="Unassembled WGS sequence"/>
</dbReference>
<protein>
    <recommendedName>
        <fullName evidence="1">F-box domain-containing protein</fullName>
    </recommendedName>
</protein>
<dbReference type="OrthoDB" id="1924677at2759"/>
<dbReference type="Pfam" id="PF00646">
    <property type="entry name" value="F-box"/>
    <property type="match status" value="1"/>
</dbReference>
<sequence length="105" mass="11481">MLPWLPTKSLVRFKCVCKSWSSTITGDSSFLEVTSSSKSLTTPQATTTLPLTGRSQFTISASVHVYNTMINNLGRSSIVLPEQICLKGDDARLSLFAREEGVNII</sequence>
<evidence type="ECO:0000313" key="3">
    <source>
        <dbReference type="Proteomes" id="UP000327157"/>
    </source>
</evidence>
<organism evidence="2 3">
    <name type="scientific">Pyrus ussuriensis x Pyrus communis</name>
    <dbReference type="NCBI Taxonomy" id="2448454"/>
    <lineage>
        <taxon>Eukaryota</taxon>
        <taxon>Viridiplantae</taxon>
        <taxon>Streptophyta</taxon>
        <taxon>Embryophyta</taxon>
        <taxon>Tracheophyta</taxon>
        <taxon>Spermatophyta</taxon>
        <taxon>Magnoliopsida</taxon>
        <taxon>eudicotyledons</taxon>
        <taxon>Gunneridae</taxon>
        <taxon>Pentapetalae</taxon>
        <taxon>rosids</taxon>
        <taxon>fabids</taxon>
        <taxon>Rosales</taxon>
        <taxon>Rosaceae</taxon>
        <taxon>Amygdaloideae</taxon>
        <taxon>Maleae</taxon>
        <taxon>Pyrus</taxon>
    </lineage>
</organism>
<reference evidence="2 3" key="2">
    <citation type="submission" date="2019-11" db="EMBL/GenBank/DDBJ databases">
        <title>A de novo genome assembly of a pear dwarfing rootstock.</title>
        <authorList>
            <person name="Wang F."/>
            <person name="Wang J."/>
            <person name="Li S."/>
            <person name="Zhang Y."/>
            <person name="Fang M."/>
            <person name="Ma L."/>
            <person name="Zhao Y."/>
            <person name="Jiang S."/>
        </authorList>
    </citation>
    <scope>NUCLEOTIDE SEQUENCE [LARGE SCALE GENOMIC DNA]</scope>
    <source>
        <strain evidence="2">S2</strain>
        <tissue evidence="2">Leaf</tissue>
    </source>
</reference>
<accession>A0A5N5GWS3</accession>
<dbReference type="SUPFAM" id="SSF81383">
    <property type="entry name" value="F-box domain"/>
    <property type="match status" value="1"/>
</dbReference>
<reference evidence="2 3" key="1">
    <citation type="submission" date="2019-09" db="EMBL/GenBank/DDBJ databases">
        <authorList>
            <person name="Ou C."/>
        </authorList>
    </citation>
    <scope>NUCLEOTIDE SEQUENCE [LARGE SCALE GENOMIC DNA]</scope>
    <source>
        <strain evidence="2">S2</strain>
        <tissue evidence="2">Leaf</tissue>
    </source>
</reference>
<gene>
    <name evidence="2" type="ORF">D8674_037029</name>
</gene>